<dbReference type="InterPro" id="IPR016208">
    <property type="entry name" value="Ald_Oxase/xanthine_DH-like"/>
</dbReference>
<name>A0ABX1NPS7_9RHOO</name>
<dbReference type="Pfam" id="PF01315">
    <property type="entry name" value="Ald_Xan_dh_C"/>
    <property type="match status" value="1"/>
</dbReference>
<dbReference type="EMBL" id="WTVS01000138">
    <property type="protein sequence ID" value="NMG01126.1"/>
    <property type="molecule type" value="Genomic_DNA"/>
</dbReference>
<evidence type="ECO:0000256" key="1">
    <source>
        <dbReference type="ARBA" id="ARBA00022505"/>
    </source>
</evidence>
<dbReference type="Pfam" id="PF02738">
    <property type="entry name" value="MoCoBD_1"/>
    <property type="match status" value="1"/>
</dbReference>
<keyword evidence="5" id="KW-1185">Reference proteome</keyword>
<dbReference type="InterPro" id="IPR008274">
    <property type="entry name" value="AldOxase/xan_DH_MoCoBD1"/>
</dbReference>
<evidence type="ECO:0000256" key="2">
    <source>
        <dbReference type="ARBA" id="ARBA00023002"/>
    </source>
</evidence>
<dbReference type="Gene3D" id="3.90.1170.50">
    <property type="entry name" value="Aldehyde oxidase/xanthine dehydrogenase, a/b hammerhead"/>
    <property type="match status" value="1"/>
</dbReference>
<proteinExistence type="predicted"/>
<sequence length="804" mass="86175">MAIDIPTRTDQLPTSATRFIGKAVNRIEDPALVSGTVEFIDNLSLPGMLHCAILRSPHPHARITAIDASAALELPGVEAVLTGEDVERWCDPCFTAPEGWGNYCLAVGKVRFVGEPVVAVAASSRYIAEDALELIQVEYEVLDPVANPDEAMASGAPLVFENRGTNVIQSRTYTWGEVDRVFAEADRVVSRQFRWNRVGANPTETFGCICQWDLADNSLTCRGAYQTPRFMAIGRAASLRLPANKVKIISHAQGGGFGGKGGPRGTDIAALLSRKCDGRPVKYIEDRMEYLLAGGGQSWDRYYDAAIALKADGTVTGFKVRLVDDQGAGAEGYGTISAAKPLAAFTGNYRIEAAFYDLTLVATNRAPTYPYRGYGPPPHNLVLESLMDVAARELALDPAELRRRNYIGPEQFPYTVPSGNEYDSGNYAAVLDRVLELSDYKALRESQAKARAEGRLVGIAVVSTVEPGVFDWNAYATVGVPGVGVPEGVKVAVDVFGNITVAIGFNLQGQGQFTVAAQVVADYLGVEMNAVKVTTASTDVALPHFGQGGSRLGVAVTGAILGACDKLRQTFCRVVAHVMQTEPDQVELMNGRLQLKAAPAHGMTIAEVAGLMLSRSDLLPPGVEPCPEATFVWVSPNRNLPDDQGRCRSYLTAAAATHVVQVEIDRDTGQVKILGYYIVDDCGTRLNPANVEGQLQGGVAQGVGAALYEEYVYDPQCQPLVSTFVDYLMPTIHEVPMTVKDHIVTPSPIAPLGAKGCGEGAIHTTPAALLCAINDALAPLGLECRETPASPRRLWNLLHGQHGH</sequence>
<dbReference type="InterPro" id="IPR036856">
    <property type="entry name" value="Ald_Oxase/Xan_DH_a/b_sf"/>
</dbReference>
<dbReference type="Pfam" id="PF20256">
    <property type="entry name" value="MoCoBD_2"/>
    <property type="match status" value="1"/>
</dbReference>
<accession>A0ABX1NPS7</accession>
<dbReference type="SMART" id="SM01008">
    <property type="entry name" value="Ald_Xan_dh_C"/>
    <property type="match status" value="1"/>
</dbReference>
<dbReference type="SUPFAM" id="SSF54665">
    <property type="entry name" value="CO dehydrogenase molybdoprotein N-domain-like"/>
    <property type="match status" value="1"/>
</dbReference>
<dbReference type="Proteomes" id="UP000634522">
    <property type="component" value="Unassembled WGS sequence"/>
</dbReference>
<dbReference type="InterPro" id="IPR000674">
    <property type="entry name" value="Ald_Oxase/Xan_DH_a/b"/>
</dbReference>
<dbReference type="PANTHER" id="PTHR11908">
    <property type="entry name" value="XANTHINE DEHYDROGENASE"/>
    <property type="match status" value="1"/>
</dbReference>
<dbReference type="InterPro" id="IPR037165">
    <property type="entry name" value="AldOxase/xan_DH_Mopterin-bd_sf"/>
</dbReference>
<gene>
    <name evidence="4" type="ORF">GPA27_27535</name>
</gene>
<feature type="domain" description="Aldehyde oxidase/xanthine dehydrogenase a/b hammerhead" evidence="3">
    <location>
        <begin position="34"/>
        <end position="143"/>
    </location>
</feature>
<dbReference type="SUPFAM" id="SSF56003">
    <property type="entry name" value="Molybdenum cofactor-binding domain"/>
    <property type="match status" value="1"/>
</dbReference>
<organism evidence="4 5">
    <name type="scientific">Aromatoleum toluolicum</name>
    <dbReference type="NCBI Taxonomy" id="90060"/>
    <lineage>
        <taxon>Bacteria</taxon>
        <taxon>Pseudomonadati</taxon>
        <taxon>Pseudomonadota</taxon>
        <taxon>Betaproteobacteria</taxon>
        <taxon>Rhodocyclales</taxon>
        <taxon>Rhodocyclaceae</taxon>
        <taxon>Aromatoleum</taxon>
    </lineage>
</organism>
<dbReference type="RefSeq" id="WP_169143621.1">
    <property type="nucleotide sequence ID" value="NZ_WTVS01000138.1"/>
</dbReference>
<keyword evidence="2" id="KW-0560">Oxidoreductase</keyword>
<comment type="caution">
    <text evidence="4">The sequence shown here is derived from an EMBL/GenBank/DDBJ whole genome shotgun (WGS) entry which is preliminary data.</text>
</comment>
<evidence type="ECO:0000259" key="3">
    <source>
        <dbReference type="SMART" id="SM01008"/>
    </source>
</evidence>
<protein>
    <submittedName>
        <fullName evidence="4">Molybdopterin-dependent oxidoreductase</fullName>
    </submittedName>
</protein>
<dbReference type="PANTHER" id="PTHR11908:SF132">
    <property type="entry name" value="ALDEHYDE OXIDASE 1-RELATED"/>
    <property type="match status" value="1"/>
</dbReference>
<reference evidence="4 5" key="1">
    <citation type="submission" date="2019-12" db="EMBL/GenBank/DDBJ databases">
        <title>Comparative genomics gives insights into the taxonomy of the Azoarcus-Aromatoleum group and reveals separate origins of nif in the plant-associated Azoarcus and non-plant-associated Aromatoleum sub-groups.</title>
        <authorList>
            <person name="Lafos M."/>
            <person name="Maluk M."/>
            <person name="Batista M."/>
            <person name="Junghare M."/>
            <person name="Carmona M."/>
            <person name="Faoro H."/>
            <person name="Cruz L.M."/>
            <person name="Battistoni F."/>
            <person name="De Souza E."/>
            <person name="Pedrosa F."/>
            <person name="Chen W.-M."/>
            <person name="Poole P.S."/>
            <person name="Dixon R.A."/>
            <person name="James E.K."/>
        </authorList>
    </citation>
    <scope>NUCLEOTIDE SEQUENCE [LARGE SCALE GENOMIC DNA]</scope>
    <source>
        <strain evidence="4 5">T</strain>
    </source>
</reference>
<evidence type="ECO:0000313" key="5">
    <source>
        <dbReference type="Proteomes" id="UP000634522"/>
    </source>
</evidence>
<dbReference type="Gene3D" id="3.30.365.10">
    <property type="entry name" value="Aldehyde oxidase/xanthine dehydrogenase, molybdopterin binding domain"/>
    <property type="match status" value="4"/>
</dbReference>
<dbReference type="InterPro" id="IPR046867">
    <property type="entry name" value="AldOxase/xan_DH_MoCoBD2"/>
</dbReference>
<keyword evidence="1" id="KW-0500">Molybdenum</keyword>
<evidence type="ECO:0000313" key="4">
    <source>
        <dbReference type="EMBL" id="NMG01126.1"/>
    </source>
</evidence>